<evidence type="ECO:0000313" key="1">
    <source>
        <dbReference type="EMBL" id="KZE09149.1"/>
    </source>
</evidence>
<proteinExistence type="predicted"/>
<name>A0ABR5Y9Z6_9SPHN</name>
<keyword evidence="2" id="KW-1185">Reference proteome</keyword>
<dbReference type="RefSeq" id="WP_066693551.1">
    <property type="nucleotide sequence ID" value="NZ_LQQO01000056.1"/>
</dbReference>
<gene>
    <name evidence="1" type="ORF">AVT10_06780</name>
</gene>
<evidence type="ECO:0000313" key="2">
    <source>
        <dbReference type="Proteomes" id="UP000076609"/>
    </source>
</evidence>
<dbReference type="Proteomes" id="UP000076609">
    <property type="component" value="Unassembled WGS sequence"/>
</dbReference>
<reference evidence="2" key="1">
    <citation type="submission" date="2016-01" db="EMBL/GenBank/DDBJ databases">
        <title>Draft genome of Chromobacterium sp. F49.</title>
        <authorList>
            <person name="Hong K.W."/>
        </authorList>
    </citation>
    <scope>NUCLEOTIDE SEQUENCE [LARGE SCALE GENOMIC DNA]</scope>
    <source>
        <strain evidence="2">CN3</strain>
    </source>
</reference>
<comment type="caution">
    <text evidence="1">The sequence shown here is derived from an EMBL/GenBank/DDBJ whole genome shotgun (WGS) entry which is preliminary data.</text>
</comment>
<dbReference type="EMBL" id="LQQO01000056">
    <property type="protein sequence ID" value="KZE09149.1"/>
    <property type="molecule type" value="Genomic_DNA"/>
</dbReference>
<protein>
    <submittedName>
        <fullName evidence="1">Uncharacterized protein</fullName>
    </submittedName>
</protein>
<organism evidence="1 2">
    <name type="scientific">Sphingomonas hankookensis</name>
    <dbReference type="NCBI Taxonomy" id="563996"/>
    <lineage>
        <taxon>Bacteria</taxon>
        <taxon>Pseudomonadati</taxon>
        <taxon>Pseudomonadota</taxon>
        <taxon>Alphaproteobacteria</taxon>
        <taxon>Sphingomonadales</taxon>
        <taxon>Sphingomonadaceae</taxon>
        <taxon>Sphingomonas</taxon>
    </lineage>
</organism>
<sequence>MPNFETHILAVADGSWDRFEQDWRNQCQKGDSEFDEYAPTSLRLFKGVVDGTGASLGPLNTSVIAALWDNDTEHYYLAALLNRAGLPGWDGRVLRVREMTVSPLIDCDMAAVAMYPDVIIGTLNGVFHLAGTSLGADHIHMNLRSPADKAFFAAFGTAFGASGVATKVETKGSWLYVTL</sequence>
<accession>A0ABR5Y9Z6</accession>